<evidence type="ECO:0000313" key="11">
    <source>
        <dbReference type="EMBL" id="QDT98205.1"/>
    </source>
</evidence>
<dbReference type="GO" id="GO:0006508">
    <property type="term" value="P:proteolysis"/>
    <property type="evidence" value="ECO:0007669"/>
    <property type="project" value="UniProtKB-KW"/>
</dbReference>
<dbReference type="PROSITE" id="PS01333">
    <property type="entry name" value="PYRASE_GLU"/>
    <property type="match status" value="1"/>
</dbReference>
<dbReference type="InterPro" id="IPR033693">
    <property type="entry name" value="PGPEP1_Glu_AS"/>
</dbReference>
<evidence type="ECO:0000256" key="2">
    <source>
        <dbReference type="ARBA" id="ARBA00002280"/>
    </source>
</evidence>
<dbReference type="SUPFAM" id="SSF53182">
    <property type="entry name" value="Pyrrolidone carboxyl peptidase (pyroglutamate aminopeptidase)"/>
    <property type="match status" value="1"/>
</dbReference>
<keyword evidence="7 9" id="KW-0378">Hydrolase</keyword>
<accession>A0A517VYV9</accession>
<dbReference type="PANTHER" id="PTHR23402:SF1">
    <property type="entry name" value="PYROGLUTAMYL-PEPTIDASE I"/>
    <property type="match status" value="1"/>
</dbReference>
<dbReference type="InterPro" id="IPR000816">
    <property type="entry name" value="Peptidase_C15"/>
</dbReference>
<dbReference type="PRINTS" id="PR00706">
    <property type="entry name" value="PYROGLUPTASE"/>
</dbReference>
<feature type="active site" evidence="9">
    <location>
        <position position="146"/>
    </location>
</feature>
<dbReference type="Pfam" id="PF01470">
    <property type="entry name" value="Peptidase_C15"/>
    <property type="match status" value="1"/>
</dbReference>
<evidence type="ECO:0000256" key="10">
    <source>
        <dbReference type="PROSITE-ProRule" id="PRU10076"/>
    </source>
</evidence>
<keyword evidence="5 9" id="KW-0963">Cytoplasm</keyword>
<evidence type="ECO:0000256" key="5">
    <source>
        <dbReference type="ARBA" id="ARBA00022490"/>
    </source>
</evidence>
<name>A0A517VYV9_9PLAN</name>
<dbReference type="Proteomes" id="UP000318704">
    <property type="component" value="Chromosome"/>
</dbReference>
<dbReference type="GO" id="GO:0016920">
    <property type="term" value="F:pyroglutamyl-peptidase activity"/>
    <property type="evidence" value="ECO:0007669"/>
    <property type="project" value="UniProtKB-UniRule"/>
</dbReference>
<protein>
    <recommendedName>
        <fullName evidence="9">Pyrrolidone-carboxylate peptidase</fullName>
        <ecNumber evidence="9">3.4.19.3</ecNumber>
    </recommendedName>
    <alternativeName>
        <fullName evidence="9">5-oxoprolyl-peptidase</fullName>
    </alternativeName>
    <alternativeName>
        <fullName evidence="9">Pyroglutamyl-peptidase I</fullName>
        <shortName evidence="9">PGP-I</shortName>
        <shortName evidence="9">Pyrase</shortName>
    </alternativeName>
</protein>
<evidence type="ECO:0000256" key="4">
    <source>
        <dbReference type="ARBA" id="ARBA00006641"/>
    </source>
</evidence>
<keyword evidence="6 9" id="KW-0645">Protease</keyword>
<dbReference type="Gene3D" id="3.40.630.20">
    <property type="entry name" value="Peptidase C15, pyroglutamyl peptidase I-like"/>
    <property type="match status" value="1"/>
</dbReference>
<dbReference type="EMBL" id="CP037920">
    <property type="protein sequence ID" value="QDT98205.1"/>
    <property type="molecule type" value="Genomic_DNA"/>
</dbReference>
<comment type="similarity">
    <text evidence="4 9">Belongs to the peptidase C15 family.</text>
</comment>
<evidence type="ECO:0000256" key="7">
    <source>
        <dbReference type="ARBA" id="ARBA00022801"/>
    </source>
</evidence>
<dbReference type="InterPro" id="IPR016125">
    <property type="entry name" value="Peptidase_C15-like"/>
</dbReference>
<dbReference type="GO" id="GO:0005829">
    <property type="term" value="C:cytosol"/>
    <property type="evidence" value="ECO:0007669"/>
    <property type="project" value="InterPro"/>
</dbReference>
<dbReference type="PANTHER" id="PTHR23402">
    <property type="entry name" value="PROTEASE FAMILY C15 PYROGLUTAMYL-PEPTIDASE I-RELATED"/>
    <property type="match status" value="1"/>
</dbReference>
<dbReference type="HAMAP" id="MF_00417">
    <property type="entry name" value="Pyrrolid_peptidase"/>
    <property type="match status" value="1"/>
</dbReference>
<dbReference type="InterPro" id="IPR029762">
    <property type="entry name" value="PGP-I_bact-type"/>
</dbReference>
<gene>
    <name evidence="11" type="primary">pcp_1</name>
    <name evidence="9" type="synonym">pcp</name>
    <name evidence="11" type="ORF">V144x_36910</name>
</gene>
<dbReference type="RefSeq" id="WP_144986671.1">
    <property type="nucleotide sequence ID" value="NZ_CP037920.1"/>
</dbReference>
<reference evidence="11 12" key="1">
    <citation type="submission" date="2019-03" db="EMBL/GenBank/DDBJ databases">
        <title>Deep-cultivation of Planctomycetes and their phenomic and genomic characterization uncovers novel biology.</title>
        <authorList>
            <person name="Wiegand S."/>
            <person name="Jogler M."/>
            <person name="Boedeker C."/>
            <person name="Pinto D."/>
            <person name="Vollmers J."/>
            <person name="Rivas-Marin E."/>
            <person name="Kohn T."/>
            <person name="Peeters S.H."/>
            <person name="Heuer A."/>
            <person name="Rast P."/>
            <person name="Oberbeckmann S."/>
            <person name="Bunk B."/>
            <person name="Jeske O."/>
            <person name="Meyerdierks A."/>
            <person name="Storesund J.E."/>
            <person name="Kallscheuer N."/>
            <person name="Luecker S."/>
            <person name="Lage O.M."/>
            <person name="Pohl T."/>
            <person name="Merkel B.J."/>
            <person name="Hornburger P."/>
            <person name="Mueller R.-W."/>
            <person name="Bruemmer F."/>
            <person name="Labrenz M."/>
            <person name="Spormann A.M."/>
            <person name="Op den Camp H."/>
            <person name="Overmann J."/>
            <person name="Amann R."/>
            <person name="Jetten M.S.M."/>
            <person name="Mascher T."/>
            <person name="Medema M.H."/>
            <person name="Devos D.P."/>
            <person name="Kaster A.-K."/>
            <person name="Ovreas L."/>
            <person name="Rohde M."/>
            <person name="Galperin M.Y."/>
            <person name="Jogler C."/>
        </authorList>
    </citation>
    <scope>NUCLEOTIDE SEQUENCE [LARGE SCALE GENOMIC DNA]</scope>
    <source>
        <strain evidence="11 12">V144</strain>
    </source>
</reference>
<dbReference type="PIRSF" id="PIRSF015592">
    <property type="entry name" value="Prld-crbxl_pptds"/>
    <property type="match status" value="1"/>
</dbReference>
<evidence type="ECO:0000256" key="9">
    <source>
        <dbReference type="HAMAP-Rule" id="MF_00417"/>
    </source>
</evidence>
<comment type="subcellular location">
    <subcellularLocation>
        <location evidence="3 9">Cytoplasm</location>
    </subcellularLocation>
</comment>
<sequence length="222" mass="23727">MRKVLLTGFEPYGNTPTNPAESVARALDGTLVGDAEIVSRIVPNVFFECIDFVCAAIAEVQPELVIMLGEYGGRAMITVERLAQNFNDGTRYQLADNAGNVLQGQPTVAEGPAAYYTTLPLRAMVKAMRAAGIPSDISDAAGTFCCNHLMYGVLHHIAQEQLPIRAGWIHLPHLPSVAALDENLGAPSMSVKTSTAGVKAGIQAAFEHPKDIDEPSVSRLQI</sequence>
<comment type="subunit">
    <text evidence="9">Homotetramer.</text>
</comment>
<dbReference type="EC" id="3.4.19.3" evidence="9"/>
<evidence type="ECO:0000256" key="1">
    <source>
        <dbReference type="ARBA" id="ARBA00001770"/>
    </source>
</evidence>
<comment type="function">
    <text evidence="2 9">Removes 5-oxoproline from various penultimate amino acid residues except L-proline.</text>
</comment>
<dbReference type="NCBIfam" id="TIGR00504">
    <property type="entry name" value="pyro_pdase"/>
    <property type="match status" value="1"/>
</dbReference>
<evidence type="ECO:0000313" key="12">
    <source>
        <dbReference type="Proteomes" id="UP000318704"/>
    </source>
</evidence>
<dbReference type="KEGG" id="gaw:V144x_36910"/>
<keyword evidence="8 9" id="KW-0788">Thiol protease</keyword>
<evidence type="ECO:0000256" key="8">
    <source>
        <dbReference type="ARBA" id="ARBA00022807"/>
    </source>
</evidence>
<dbReference type="AlphaFoldDB" id="A0A517VYV9"/>
<proteinExistence type="inferred from homology"/>
<feature type="active site" evidence="9 10">
    <location>
        <position position="80"/>
    </location>
</feature>
<evidence type="ECO:0000256" key="6">
    <source>
        <dbReference type="ARBA" id="ARBA00022670"/>
    </source>
</evidence>
<dbReference type="CDD" id="cd00501">
    <property type="entry name" value="Peptidase_C15"/>
    <property type="match status" value="1"/>
</dbReference>
<feature type="active site" evidence="9">
    <location>
        <position position="170"/>
    </location>
</feature>
<comment type="catalytic activity">
    <reaction evidence="1 9 10">
        <text>Release of an N-terminal pyroglutamyl group from a polypeptide, the second amino acid generally not being Pro.</text>
        <dbReference type="EC" id="3.4.19.3"/>
    </reaction>
</comment>
<dbReference type="NCBIfam" id="NF009676">
    <property type="entry name" value="PRK13197.1"/>
    <property type="match status" value="1"/>
</dbReference>
<dbReference type="InterPro" id="IPR036440">
    <property type="entry name" value="Peptidase_C15-like_sf"/>
</dbReference>
<evidence type="ECO:0000256" key="3">
    <source>
        <dbReference type="ARBA" id="ARBA00004496"/>
    </source>
</evidence>
<organism evidence="11 12">
    <name type="scientific">Gimesia aquarii</name>
    <dbReference type="NCBI Taxonomy" id="2527964"/>
    <lineage>
        <taxon>Bacteria</taxon>
        <taxon>Pseudomonadati</taxon>
        <taxon>Planctomycetota</taxon>
        <taxon>Planctomycetia</taxon>
        <taxon>Planctomycetales</taxon>
        <taxon>Planctomycetaceae</taxon>
        <taxon>Gimesia</taxon>
    </lineage>
</organism>